<evidence type="ECO:0000313" key="2">
    <source>
        <dbReference type="EMBL" id="AWR87066.1"/>
    </source>
</evidence>
<sequence length="78" mass="8788">MPCSNKLGPCTPSGWKRKNAGPQPEAALPVNPGRGHRRGSRNLGLRFGRLYRELGFGDRYRGLRTLRHRAGPYRTSTR</sequence>
<reference evidence="2 3" key="1">
    <citation type="submission" date="2017-05" db="EMBL/GenBank/DDBJ databases">
        <title>Complete genome sequence of Meiothermus taiwanensis WR-220.</title>
        <authorList>
            <person name="Wu W.-L."/>
            <person name="Lo W.-S."/>
            <person name="Kuo C.-H."/>
            <person name="Wu S.-H."/>
        </authorList>
    </citation>
    <scope>NUCLEOTIDE SEQUENCE [LARGE SCALE GENOMIC DNA]</scope>
    <source>
        <strain evidence="2 3">WR-220</strain>
    </source>
</reference>
<organism evidence="2 3">
    <name type="scientific">Meiothermus taiwanensis WR-220</name>
    <dbReference type="NCBI Taxonomy" id="1339250"/>
    <lineage>
        <taxon>Bacteria</taxon>
        <taxon>Thermotogati</taxon>
        <taxon>Deinococcota</taxon>
        <taxon>Deinococci</taxon>
        <taxon>Thermales</taxon>
        <taxon>Thermaceae</taxon>
        <taxon>Meiothermus</taxon>
    </lineage>
</organism>
<dbReference type="RefSeq" id="WP_027887934.1">
    <property type="nucleotide sequence ID" value="NZ_CP021130.1"/>
</dbReference>
<dbReference type="Proteomes" id="UP000263013">
    <property type="component" value="Chromosome"/>
</dbReference>
<gene>
    <name evidence="2" type="ORF">Mtai_v1c18320</name>
</gene>
<name>A0ABM6WJL7_9DEIN</name>
<protein>
    <submittedName>
        <fullName evidence="2">Uncharacterized protein</fullName>
    </submittedName>
</protein>
<proteinExistence type="predicted"/>
<accession>A0ABM6WJL7</accession>
<evidence type="ECO:0000313" key="3">
    <source>
        <dbReference type="Proteomes" id="UP000263013"/>
    </source>
</evidence>
<evidence type="ECO:0000256" key="1">
    <source>
        <dbReference type="SAM" id="MobiDB-lite"/>
    </source>
</evidence>
<dbReference type="EMBL" id="CP021130">
    <property type="protein sequence ID" value="AWR87066.1"/>
    <property type="molecule type" value="Genomic_DNA"/>
</dbReference>
<feature type="region of interest" description="Disordered" evidence="1">
    <location>
        <begin position="1"/>
        <end position="41"/>
    </location>
</feature>
<keyword evidence="3" id="KW-1185">Reference proteome</keyword>